<keyword evidence="2" id="KW-0812">Transmembrane</keyword>
<dbReference type="AlphaFoldDB" id="K9TNG9"/>
<evidence type="ECO:0000259" key="3">
    <source>
        <dbReference type="PROSITE" id="PS50006"/>
    </source>
</evidence>
<keyword evidence="2" id="KW-0472">Membrane</keyword>
<dbReference type="eggNOG" id="COG1716">
    <property type="taxonomic scope" value="Bacteria"/>
</dbReference>
<evidence type="ECO:0000256" key="2">
    <source>
        <dbReference type="SAM" id="Phobius"/>
    </source>
</evidence>
<reference evidence="4 5" key="1">
    <citation type="submission" date="2012-06" db="EMBL/GenBank/DDBJ databases">
        <title>Finished chromosome of genome of Oscillatoria acuminata PCC 6304.</title>
        <authorList>
            <consortium name="US DOE Joint Genome Institute"/>
            <person name="Gugger M."/>
            <person name="Coursin T."/>
            <person name="Rippka R."/>
            <person name="Tandeau De Marsac N."/>
            <person name="Huntemann M."/>
            <person name="Wei C.-L."/>
            <person name="Han J."/>
            <person name="Detter J.C."/>
            <person name="Han C."/>
            <person name="Tapia R."/>
            <person name="Davenport K."/>
            <person name="Daligault H."/>
            <person name="Erkkila T."/>
            <person name="Gu W."/>
            <person name="Munk A.C.C."/>
            <person name="Teshima H."/>
            <person name="Xu Y."/>
            <person name="Chain P."/>
            <person name="Chen A."/>
            <person name="Krypides N."/>
            <person name="Mavromatis K."/>
            <person name="Markowitz V."/>
            <person name="Szeto E."/>
            <person name="Ivanova N."/>
            <person name="Mikhailova N."/>
            <person name="Ovchinnikova G."/>
            <person name="Pagani I."/>
            <person name="Pati A."/>
            <person name="Goodwin L."/>
            <person name="Peters L."/>
            <person name="Pitluck S."/>
            <person name="Woyke T."/>
            <person name="Kerfeld C."/>
        </authorList>
    </citation>
    <scope>NUCLEOTIDE SEQUENCE [LARGE SCALE GENOMIC DNA]</scope>
    <source>
        <strain evidence="4 5">PCC 6304</strain>
    </source>
</reference>
<dbReference type="PANTHER" id="PTHR23308">
    <property type="entry name" value="NUCLEAR INHIBITOR OF PROTEIN PHOSPHATASE-1"/>
    <property type="match status" value="1"/>
</dbReference>
<dbReference type="OrthoDB" id="420888at2"/>
<evidence type="ECO:0000313" key="4">
    <source>
        <dbReference type="EMBL" id="AFY84387.1"/>
    </source>
</evidence>
<dbReference type="Proteomes" id="UP000010367">
    <property type="component" value="Chromosome"/>
</dbReference>
<feature type="transmembrane region" description="Helical" evidence="2">
    <location>
        <begin position="610"/>
        <end position="631"/>
    </location>
</feature>
<dbReference type="CDD" id="cd00060">
    <property type="entry name" value="FHA"/>
    <property type="match status" value="1"/>
</dbReference>
<protein>
    <submittedName>
        <fullName evidence="4">FHA domain-containing protein</fullName>
    </submittedName>
</protein>
<sequence length="725" mass="81654">MSPKTAKLTQRIQEFQQFVASRMDQDATYADIAEKLEQISTTLTQGKLNLQICGRFRILNESLEDLLTRSQALAQFYQIYTTTISEVIPAKTPASTAVLVAQTNGMNLSQFSPYSLPTDRKTSLGRRPDNDIVLPNHCSLVSGKHLEIIPPRTADGNWTISDLKSTNGTFVNGQPVQGSQQILRSGDRVVLGGRAGSAQAPEFVFECQSNLDLETNPLEKAIAQADVLCLVFNPSQPLSGEEKQLIEQANKSQVSQITLVADLPPNSQGNPEILDNIKNLEEWLKNYPAQLVCLSLRSSYSQDHDATVLAVDKQDELNNFYQQVEKLGQNKLEDILIQRGTQKAMAQVARIEEICDRQQATLIEKMEATEAKLQVSDTRDLKEQLKKEIKNATQEKDALFKEIKYELSELKNNLLSENLKVGLPYKIQQFVDSLSHIVTKSSEQTHIYICLPADNSTENPTQRTPQDLSAKVHREMNRFCQEHLNYVAAHEWHRICNEYGNGGLNRLFQQTGDRFNSLVPTLNLSSADYQPPLAIDINKIFLNSSVEYPWETHYSTMGFGSYIMKNLRTNMMSIGMMLTSLSGVGAAIGLLISLFSTQAQQAEQNSGNDTLMAITTLIGFVIAVLIVISVYPKDKQDELKKNIEKITSEGCKNYKYVAKELVNKMLQLINLVLDAEEQKFKKMLEIVEEHSTDYTLEAKNTLTQLKAQEMELKKERLELEKLKRF</sequence>
<dbReference type="InterPro" id="IPR008984">
    <property type="entry name" value="SMAD_FHA_dom_sf"/>
</dbReference>
<name>K9TNG9_9CYAN</name>
<dbReference type="InterPro" id="IPR050923">
    <property type="entry name" value="Cell_Proc_Reg/RNA_Proc"/>
</dbReference>
<dbReference type="Gene3D" id="2.60.200.20">
    <property type="match status" value="1"/>
</dbReference>
<dbReference type="InterPro" id="IPR000253">
    <property type="entry name" value="FHA_dom"/>
</dbReference>
<organism evidence="4 5">
    <name type="scientific">Oscillatoria acuminata PCC 6304</name>
    <dbReference type="NCBI Taxonomy" id="56110"/>
    <lineage>
        <taxon>Bacteria</taxon>
        <taxon>Bacillati</taxon>
        <taxon>Cyanobacteriota</taxon>
        <taxon>Cyanophyceae</taxon>
        <taxon>Oscillatoriophycideae</taxon>
        <taxon>Oscillatoriales</taxon>
        <taxon>Oscillatoriaceae</taxon>
        <taxon>Oscillatoria</taxon>
    </lineage>
</organism>
<feature type="coiled-coil region" evidence="1">
    <location>
        <begin position="368"/>
        <end position="402"/>
    </location>
</feature>
<gene>
    <name evidence="4" type="ORF">Oscil6304_4881</name>
</gene>
<dbReference type="KEGG" id="oac:Oscil6304_4881"/>
<keyword evidence="2" id="KW-1133">Transmembrane helix</keyword>
<keyword evidence="5" id="KW-1185">Reference proteome</keyword>
<dbReference type="STRING" id="56110.Oscil6304_4881"/>
<dbReference type="Pfam" id="PF00498">
    <property type="entry name" value="FHA"/>
    <property type="match status" value="1"/>
</dbReference>
<feature type="domain" description="FHA" evidence="3">
    <location>
        <begin position="122"/>
        <end position="176"/>
    </location>
</feature>
<dbReference type="HOGENOM" id="CLU_400989_0_0_3"/>
<dbReference type="InParanoid" id="K9TNG9"/>
<evidence type="ECO:0000256" key="1">
    <source>
        <dbReference type="SAM" id="Coils"/>
    </source>
</evidence>
<dbReference type="SMART" id="SM00240">
    <property type="entry name" value="FHA"/>
    <property type="match status" value="1"/>
</dbReference>
<dbReference type="RefSeq" id="WP_015151004.1">
    <property type="nucleotide sequence ID" value="NC_019693.1"/>
</dbReference>
<proteinExistence type="predicted"/>
<dbReference type="SUPFAM" id="SSF49879">
    <property type="entry name" value="SMAD/FHA domain"/>
    <property type="match status" value="1"/>
</dbReference>
<feature type="transmembrane region" description="Helical" evidence="2">
    <location>
        <begin position="574"/>
        <end position="595"/>
    </location>
</feature>
<keyword evidence="1" id="KW-0175">Coiled coil</keyword>
<dbReference type="EMBL" id="CP003607">
    <property type="protein sequence ID" value="AFY84387.1"/>
    <property type="molecule type" value="Genomic_DNA"/>
</dbReference>
<accession>K9TNG9</accession>
<feature type="coiled-coil region" evidence="1">
    <location>
        <begin position="658"/>
        <end position="725"/>
    </location>
</feature>
<evidence type="ECO:0000313" key="5">
    <source>
        <dbReference type="Proteomes" id="UP000010367"/>
    </source>
</evidence>
<dbReference type="PROSITE" id="PS50006">
    <property type="entry name" value="FHA_DOMAIN"/>
    <property type="match status" value="1"/>
</dbReference>